<dbReference type="Gramene" id="scaffold_602973.1">
    <property type="protein sequence ID" value="scaffold_602973.1"/>
    <property type="gene ID" value="scaffold_602973.1"/>
</dbReference>
<accession>D7M6T3</accession>
<dbReference type="EMBL" id="GL348718">
    <property type="protein sequence ID" value="EFH48563.1"/>
    <property type="molecule type" value="Genomic_DNA"/>
</dbReference>
<dbReference type="eggNOG" id="KOG0014">
    <property type="taxonomic scope" value="Eukaryota"/>
</dbReference>
<keyword evidence="2" id="KW-1185">Reference proteome</keyword>
<dbReference type="AlphaFoldDB" id="D7M6T3"/>
<dbReference type="HOGENOM" id="CLU_3016968_0_0_1"/>
<name>D7M6T3_ARALL</name>
<evidence type="ECO:0000313" key="2">
    <source>
        <dbReference type="Proteomes" id="UP000008694"/>
    </source>
</evidence>
<dbReference type="Proteomes" id="UP000008694">
    <property type="component" value="Unassembled WGS sequence"/>
</dbReference>
<sequence length="56" mass="6012">MKKHVMACLEKKERSQLVSNSKQNPSSACSLDEDCGGSSSYFCPNPSSSVHECCGV</sequence>
<gene>
    <name evidence="1" type="ORF">ARALYDRAFT_910916</name>
</gene>
<reference evidence="2" key="1">
    <citation type="journal article" date="2011" name="Nat. Genet.">
        <title>The Arabidopsis lyrata genome sequence and the basis of rapid genome size change.</title>
        <authorList>
            <person name="Hu T.T."/>
            <person name="Pattyn P."/>
            <person name="Bakker E.G."/>
            <person name="Cao J."/>
            <person name="Cheng J.-F."/>
            <person name="Clark R.M."/>
            <person name="Fahlgren N."/>
            <person name="Fawcett J.A."/>
            <person name="Grimwood J."/>
            <person name="Gundlach H."/>
            <person name="Haberer G."/>
            <person name="Hollister J.D."/>
            <person name="Ossowski S."/>
            <person name="Ottilar R.P."/>
            <person name="Salamov A.A."/>
            <person name="Schneeberger K."/>
            <person name="Spannagl M."/>
            <person name="Wang X."/>
            <person name="Yang L."/>
            <person name="Nasrallah M.E."/>
            <person name="Bergelson J."/>
            <person name="Carrington J.C."/>
            <person name="Gaut B.S."/>
            <person name="Schmutz J."/>
            <person name="Mayer K.F.X."/>
            <person name="Van de Peer Y."/>
            <person name="Grigoriev I.V."/>
            <person name="Nordborg M."/>
            <person name="Weigel D."/>
            <person name="Guo Y.-L."/>
        </authorList>
    </citation>
    <scope>NUCLEOTIDE SEQUENCE [LARGE SCALE GENOMIC DNA]</scope>
    <source>
        <strain evidence="2">cv. MN47</strain>
    </source>
</reference>
<proteinExistence type="predicted"/>
<evidence type="ECO:0000313" key="1">
    <source>
        <dbReference type="EMBL" id="EFH48563.1"/>
    </source>
</evidence>
<protein>
    <submittedName>
        <fullName evidence="1">Uncharacterized protein</fullName>
    </submittedName>
</protein>
<organism evidence="2">
    <name type="scientific">Arabidopsis lyrata subsp. lyrata</name>
    <name type="common">Lyre-leaved rock-cress</name>
    <dbReference type="NCBI Taxonomy" id="81972"/>
    <lineage>
        <taxon>Eukaryota</taxon>
        <taxon>Viridiplantae</taxon>
        <taxon>Streptophyta</taxon>
        <taxon>Embryophyta</taxon>
        <taxon>Tracheophyta</taxon>
        <taxon>Spermatophyta</taxon>
        <taxon>Magnoliopsida</taxon>
        <taxon>eudicotyledons</taxon>
        <taxon>Gunneridae</taxon>
        <taxon>Pentapetalae</taxon>
        <taxon>rosids</taxon>
        <taxon>malvids</taxon>
        <taxon>Brassicales</taxon>
        <taxon>Brassicaceae</taxon>
        <taxon>Camelineae</taxon>
        <taxon>Arabidopsis</taxon>
    </lineage>
</organism>